<reference evidence="1" key="1">
    <citation type="journal article" date="2020" name="Stud. Mycol.">
        <title>101 Dothideomycetes genomes: a test case for predicting lifestyles and emergence of pathogens.</title>
        <authorList>
            <person name="Haridas S."/>
            <person name="Albert R."/>
            <person name="Binder M."/>
            <person name="Bloem J."/>
            <person name="Labutti K."/>
            <person name="Salamov A."/>
            <person name="Andreopoulos B."/>
            <person name="Baker S."/>
            <person name="Barry K."/>
            <person name="Bills G."/>
            <person name="Bluhm B."/>
            <person name="Cannon C."/>
            <person name="Castanera R."/>
            <person name="Culley D."/>
            <person name="Daum C."/>
            <person name="Ezra D."/>
            <person name="Gonzalez J."/>
            <person name="Henrissat B."/>
            <person name="Kuo A."/>
            <person name="Liang C."/>
            <person name="Lipzen A."/>
            <person name="Lutzoni F."/>
            <person name="Magnuson J."/>
            <person name="Mondo S."/>
            <person name="Nolan M."/>
            <person name="Ohm R."/>
            <person name="Pangilinan J."/>
            <person name="Park H.-J."/>
            <person name="Ramirez L."/>
            <person name="Alfaro M."/>
            <person name="Sun H."/>
            <person name="Tritt A."/>
            <person name="Yoshinaga Y."/>
            <person name="Zwiers L.-H."/>
            <person name="Turgeon B."/>
            <person name="Goodwin S."/>
            <person name="Spatafora J."/>
            <person name="Crous P."/>
            <person name="Grigoriev I."/>
        </authorList>
    </citation>
    <scope>NUCLEOTIDE SEQUENCE</scope>
    <source>
        <strain evidence="1">CBS 279.74</strain>
    </source>
</reference>
<gene>
    <name evidence="1" type="ORF">K504DRAFT_453053</name>
</gene>
<dbReference type="Proteomes" id="UP000799428">
    <property type="component" value="Unassembled WGS sequence"/>
</dbReference>
<accession>A0A6G1JQ43</accession>
<protein>
    <submittedName>
        <fullName evidence="1">Uncharacterized protein</fullName>
    </submittedName>
</protein>
<dbReference type="AlphaFoldDB" id="A0A6G1JQ43"/>
<proteinExistence type="predicted"/>
<evidence type="ECO:0000313" key="2">
    <source>
        <dbReference type="Proteomes" id="UP000799428"/>
    </source>
</evidence>
<sequence>MSVCWLVRLGAVSERRKHVTRMGRAVRWERGGMGAARCGNEMGSDGDACSNSESMSSTSFCYRSDCDLVLHVRFRNGTLYMIRTCYKGISLPVPGVPAFWDHRGREKAAFLINKGANIIETDGQPKDIGIGIGIGTGTDSPIISPAARPRGQSIYLGWRNNFMEATGINRNLDTMYVSWRVDARLVDQAT</sequence>
<keyword evidence="2" id="KW-1185">Reference proteome</keyword>
<evidence type="ECO:0000313" key="1">
    <source>
        <dbReference type="EMBL" id="KAF2702668.1"/>
    </source>
</evidence>
<organism evidence="1 2">
    <name type="scientific">Pleomassaria siparia CBS 279.74</name>
    <dbReference type="NCBI Taxonomy" id="1314801"/>
    <lineage>
        <taxon>Eukaryota</taxon>
        <taxon>Fungi</taxon>
        <taxon>Dikarya</taxon>
        <taxon>Ascomycota</taxon>
        <taxon>Pezizomycotina</taxon>
        <taxon>Dothideomycetes</taxon>
        <taxon>Pleosporomycetidae</taxon>
        <taxon>Pleosporales</taxon>
        <taxon>Pleomassariaceae</taxon>
        <taxon>Pleomassaria</taxon>
    </lineage>
</organism>
<dbReference type="EMBL" id="MU005794">
    <property type="protein sequence ID" value="KAF2702668.1"/>
    <property type="molecule type" value="Genomic_DNA"/>
</dbReference>
<name>A0A6G1JQ43_9PLEO</name>